<sequence length="516" mass="59478">MIILYHNNKSVTQVISTEGRALSFSEKNSITTELLILAATFPEEKIVWCHCALESQLNVDFIQKNETYNNTLFSFNPYPTPYLTDAIGYVENSVFININKANTYPTWLMSGSAGYAHASVFLNADDAVSTANDFDYFLNSLAKKHMPLGLFCYSEPRLLKSTSAFSEIKARKTSRFTLFKFVKEHYRTRWVFLLLLDFLIYEKKIPLLPLLFSLSYKKKSVESYNLTEVSLLKHSGITEEDTIDVLIPTIGRKKYLYDVLLDLKKQNILPKNVIIIEQNGDVTASSELDYLTTEDWPFTILHTFTHTLGACNARNLALEQLKSKWVFFADDDVRIDADFLHQCLLNCKNYDKKALTLSCLQKGEKFIETKPFQWVSFGTCSSFVASEVLVDIRFSKSFEFGYGEDSDFGKKIRNAGTDVVFFSNPKLLHLKAPMGGFRTKFKFDWSDEKYQPKPSPTVMLYKLTHETTEEINGYKTLLFLKSFGKQGIKNPFRFYTTLKKQWNTSVFWAQKLKERN</sequence>
<comment type="caution">
    <text evidence="5">The sequence shown here is derived from an EMBL/GenBank/DDBJ whole genome shotgun (WGS) entry which is preliminary data.</text>
</comment>
<accession>A0A4V2L5K5</accession>
<keyword evidence="2" id="KW-0328">Glycosyltransferase</keyword>
<dbReference type="AlphaFoldDB" id="A0A4V2L5K5"/>
<evidence type="ECO:0000256" key="2">
    <source>
        <dbReference type="ARBA" id="ARBA00022676"/>
    </source>
</evidence>
<dbReference type="PANTHER" id="PTHR43179">
    <property type="entry name" value="RHAMNOSYLTRANSFERASE WBBL"/>
    <property type="match status" value="1"/>
</dbReference>
<protein>
    <submittedName>
        <fullName evidence="5">Glycosyltransferase family 2 protein</fullName>
    </submittedName>
</protein>
<organism evidence="5 6">
    <name type="scientific">Flavobacterium silvisoli</name>
    <dbReference type="NCBI Taxonomy" id="2529433"/>
    <lineage>
        <taxon>Bacteria</taxon>
        <taxon>Pseudomonadati</taxon>
        <taxon>Bacteroidota</taxon>
        <taxon>Flavobacteriia</taxon>
        <taxon>Flavobacteriales</taxon>
        <taxon>Flavobacteriaceae</taxon>
        <taxon>Flavobacterium</taxon>
    </lineage>
</organism>
<reference evidence="5 6" key="1">
    <citation type="submission" date="2019-02" db="EMBL/GenBank/DDBJ databases">
        <title>Flavobacterium sp. RD-2-33 isolated from forest soil.</title>
        <authorList>
            <person name="Chaudhary D.K."/>
        </authorList>
    </citation>
    <scope>NUCLEOTIDE SEQUENCE [LARGE SCALE GENOMIC DNA]</scope>
    <source>
        <strain evidence="5 6">RD-2-33</strain>
    </source>
</reference>
<dbReference type="Gene3D" id="3.90.550.10">
    <property type="entry name" value="Spore Coat Polysaccharide Biosynthesis Protein SpsA, Chain A"/>
    <property type="match status" value="1"/>
</dbReference>
<dbReference type="InterPro" id="IPR001173">
    <property type="entry name" value="Glyco_trans_2-like"/>
</dbReference>
<dbReference type="Proteomes" id="UP000293300">
    <property type="component" value="Unassembled WGS sequence"/>
</dbReference>
<gene>
    <name evidence="5" type="ORF">EZL74_00530</name>
</gene>
<evidence type="ECO:0000313" key="6">
    <source>
        <dbReference type="Proteomes" id="UP000293300"/>
    </source>
</evidence>
<keyword evidence="6" id="KW-1185">Reference proteome</keyword>
<feature type="domain" description="Glycosyltransferase 2-like" evidence="4">
    <location>
        <begin position="245"/>
        <end position="366"/>
    </location>
</feature>
<dbReference type="CDD" id="cd00761">
    <property type="entry name" value="Glyco_tranf_GTA_type"/>
    <property type="match status" value="1"/>
</dbReference>
<dbReference type="EMBL" id="SJPE01000001">
    <property type="protein sequence ID" value="TBX71021.1"/>
    <property type="molecule type" value="Genomic_DNA"/>
</dbReference>
<evidence type="ECO:0000313" key="5">
    <source>
        <dbReference type="EMBL" id="TBX71021.1"/>
    </source>
</evidence>
<dbReference type="Pfam" id="PF00535">
    <property type="entry name" value="Glycos_transf_2"/>
    <property type="match status" value="1"/>
</dbReference>
<comment type="similarity">
    <text evidence="1">Belongs to the glycosyltransferase 2 family.</text>
</comment>
<dbReference type="InterPro" id="IPR029044">
    <property type="entry name" value="Nucleotide-diphossugar_trans"/>
</dbReference>
<dbReference type="OrthoDB" id="1326385at2"/>
<evidence type="ECO:0000259" key="4">
    <source>
        <dbReference type="Pfam" id="PF00535"/>
    </source>
</evidence>
<dbReference type="PANTHER" id="PTHR43179:SF12">
    <property type="entry name" value="GALACTOFURANOSYLTRANSFERASE GLFT2"/>
    <property type="match status" value="1"/>
</dbReference>
<keyword evidence="3 5" id="KW-0808">Transferase</keyword>
<dbReference type="GO" id="GO:0016757">
    <property type="term" value="F:glycosyltransferase activity"/>
    <property type="evidence" value="ECO:0007669"/>
    <property type="project" value="UniProtKB-KW"/>
</dbReference>
<dbReference type="RefSeq" id="WP_131474633.1">
    <property type="nucleotide sequence ID" value="NZ_SJPE01000001.1"/>
</dbReference>
<dbReference type="SUPFAM" id="SSF53448">
    <property type="entry name" value="Nucleotide-diphospho-sugar transferases"/>
    <property type="match status" value="1"/>
</dbReference>
<name>A0A4V2L5K5_9FLAO</name>
<evidence type="ECO:0000256" key="1">
    <source>
        <dbReference type="ARBA" id="ARBA00006739"/>
    </source>
</evidence>
<proteinExistence type="inferred from homology"/>
<evidence type="ECO:0000256" key="3">
    <source>
        <dbReference type="ARBA" id="ARBA00022679"/>
    </source>
</evidence>